<feature type="region of interest" description="Disordered" evidence="7">
    <location>
        <begin position="652"/>
        <end position="673"/>
    </location>
</feature>
<dbReference type="InterPro" id="IPR055074">
    <property type="entry name" value="NOMO1-3_2nd"/>
</dbReference>
<keyword evidence="18" id="KW-1185">Reference proteome</keyword>
<keyword evidence="3 8" id="KW-0732">Signal</keyword>
<evidence type="ECO:0000256" key="2">
    <source>
        <dbReference type="ARBA" id="ARBA00022692"/>
    </source>
</evidence>
<evidence type="ECO:0000259" key="11">
    <source>
        <dbReference type="Pfam" id="PF22902"/>
    </source>
</evidence>
<keyword evidence="4" id="KW-0256">Endoplasmic reticulum</keyword>
<feature type="domain" description="NOMO-like N-terminal beta-sandwich" evidence="10">
    <location>
        <begin position="28"/>
        <end position="105"/>
    </location>
</feature>
<evidence type="ECO:0000259" key="9">
    <source>
        <dbReference type="Pfam" id="PF17802"/>
    </source>
</evidence>
<dbReference type="Pfam" id="PF23141">
    <property type="entry name" value="Ig_NOMO"/>
    <property type="match status" value="1"/>
</dbReference>
<gene>
    <name evidence="17" type="primary">nomo</name>
</gene>
<feature type="signal peptide" evidence="8">
    <location>
        <begin position="1"/>
        <end position="20"/>
    </location>
</feature>
<dbReference type="InterPro" id="IPR056189">
    <property type="entry name" value="NOMO_3rd"/>
</dbReference>
<dbReference type="InterPro" id="IPR056319">
    <property type="entry name" value="NOMO_7th"/>
</dbReference>
<feature type="domain" description="NOMO third transthyretin-like" evidence="15">
    <location>
        <begin position="204"/>
        <end position="303"/>
    </location>
</feature>
<keyword evidence="5" id="KW-1133">Transmembrane helix</keyword>
<evidence type="ECO:0000256" key="8">
    <source>
        <dbReference type="SAM" id="SignalP"/>
    </source>
</evidence>
<accession>A0A674EK24</accession>
<dbReference type="Pfam" id="PF23193">
    <property type="entry name" value="NOMO_3rd"/>
    <property type="match status" value="1"/>
</dbReference>
<feature type="domain" description="NOMO eighth prealbumin-like" evidence="16">
    <location>
        <begin position="676"/>
        <end position="731"/>
    </location>
</feature>
<dbReference type="InterPro" id="IPR055075">
    <property type="entry name" value="NOMO-like_N"/>
</dbReference>
<dbReference type="AlphaFoldDB" id="A0A674EK24"/>
<reference evidence="17" key="1">
    <citation type="submission" date="2025-08" db="UniProtKB">
        <authorList>
            <consortium name="Ensembl"/>
        </authorList>
    </citation>
    <scope>IDENTIFICATION</scope>
</reference>
<dbReference type="Ensembl" id="ENSSTUT00000116090.1">
    <property type="protein sequence ID" value="ENSSTUP00000108391.1"/>
    <property type="gene ID" value="ENSSTUG00000047284.1"/>
</dbReference>
<evidence type="ECO:0000259" key="10">
    <source>
        <dbReference type="Pfam" id="PF22898"/>
    </source>
</evidence>
<evidence type="ECO:0000259" key="12">
    <source>
        <dbReference type="Pfam" id="PF22904"/>
    </source>
</evidence>
<reference evidence="17" key="2">
    <citation type="submission" date="2025-09" db="UniProtKB">
        <authorList>
            <consortium name="Ensembl"/>
        </authorList>
    </citation>
    <scope>IDENTIFICATION</scope>
</reference>
<dbReference type="Pfam" id="PF22898">
    <property type="entry name" value="NOMO1-like_1st"/>
    <property type="match status" value="1"/>
</dbReference>
<dbReference type="InterPro" id="IPR056191">
    <property type="entry name" value="NOMO_12th"/>
</dbReference>
<feature type="domain" description="NOMO-like ninth beta-sandwich" evidence="11">
    <location>
        <begin position="732"/>
        <end position="806"/>
    </location>
</feature>
<evidence type="ECO:0000256" key="5">
    <source>
        <dbReference type="ARBA" id="ARBA00022989"/>
    </source>
</evidence>
<dbReference type="Pfam" id="PF22904">
    <property type="entry name" value="NOMO1-like_2nd"/>
    <property type="match status" value="1"/>
</dbReference>
<evidence type="ECO:0000256" key="1">
    <source>
        <dbReference type="ARBA" id="ARBA00004115"/>
    </source>
</evidence>
<proteinExistence type="predicted"/>
<dbReference type="Pfam" id="PF17802">
    <property type="entry name" value="SpaA"/>
    <property type="match status" value="1"/>
</dbReference>
<dbReference type="PANTHER" id="PTHR23303:SF14">
    <property type="entry name" value="BOS COMPLEX SUBUNIT NOMO1-RELATED"/>
    <property type="match status" value="1"/>
</dbReference>
<dbReference type="Pfam" id="PF23192">
    <property type="entry name" value="NOMO_12th"/>
    <property type="match status" value="1"/>
</dbReference>
<dbReference type="InterPro" id="IPR013784">
    <property type="entry name" value="Carb-bd-like_fold"/>
</dbReference>
<evidence type="ECO:0000259" key="14">
    <source>
        <dbReference type="Pfam" id="PF23192"/>
    </source>
</evidence>
<dbReference type="Pfam" id="PF22902">
    <property type="entry name" value="NOMO1-like_9th"/>
    <property type="match status" value="1"/>
</dbReference>
<keyword evidence="2" id="KW-0812">Transmembrane</keyword>
<evidence type="ECO:0000313" key="18">
    <source>
        <dbReference type="Proteomes" id="UP000472277"/>
    </source>
</evidence>
<name>A0A674EK24_SALTR</name>
<dbReference type="InterPro" id="IPR055073">
    <property type="entry name" value="NOMO1-like_9th"/>
</dbReference>
<dbReference type="Gene3D" id="2.60.40.1120">
    <property type="entry name" value="Carboxypeptidase-like, regulatory domain"/>
    <property type="match status" value="1"/>
</dbReference>
<feature type="domain" description="SpaA-like prealbumin fold" evidence="9">
    <location>
        <begin position="807"/>
        <end position="885"/>
    </location>
</feature>
<dbReference type="InterPro" id="IPR013783">
    <property type="entry name" value="Ig-like_fold"/>
</dbReference>
<evidence type="ECO:0000259" key="13">
    <source>
        <dbReference type="Pfam" id="PF23141"/>
    </source>
</evidence>
<protein>
    <submittedName>
        <fullName evidence="17">Nodal modulator</fullName>
    </submittedName>
</protein>
<dbReference type="InterPro" id="IPR041033">
    <property type="entry name" value="SpaA_PFL_dom_1"/>
</dbReference>
<dbReference type="SUPFAM" id="SSF49452">
    <property type="entry name" value="Starch-binding domain-like"/>
    <property type="match status" value="3"/>
</dbReference>
<comment type="subcellular location">
    <subcellularLocation>
        <location evidence="1">Endoplasmic reticulum membrane</location>
        <topology evidence="1">Single-pass type I membrane protein</topology>
    </subcellularLocation>
</comment>
<evidence type="ECO:0000259" key="15">
    <source>
        <dbReference type="Pfam" id="PF23193"/>
    </source>
</evidence>
<evidence type="ECO:0000256" key="7">
    <source>
        <dbReference type="SAM" id="MobiDB-lite"/>
    </source>
</evidence>
<sequence>MAVLWILFGIICCQFITVSADDIVVACGGFVKSDVEINYSLIEIKVYTKQGSLKYQTDCAPINGYFMIPLYDKVMNVLIRVEPTSVDLYVDGVNDICTKEQDINFVFTGFSVSGAVLSKGQLLGPAGVEISLTREGTGEKLQTVLTQPGGKYTFSKVLPGNYDIIASHPSWTLDATSVHVSSANAVAAEHLVVGGYDVSGEVRSDGEPMKKVTFLLYSATVKKEDISGCNTAPVDGAESGDDSLVYLCSALSREDGIFSFPSLASGDYTVIPFYRGERITFDVAPSRMDFRVEHNSLKLEPIFRVMGFSVTGRVLNSLEGDGVPDATVTLNNQIKVLTKEDGSYRLENMTTGTYTLLSTFNVSALRDVTLKIQPNRIFPFTLAVLRLTFHFVFHPSLQVSLPEVEVKAGLALQPAALEVSLVDRPLSDLLFTQFMASVSGRVYCLANCDDLSVTLQPVSRQGERRSVLLSGSGDTLEISFDNVLPGKYKVSISHEEWCWKLKSVEVEVLDSDVLGVELRQIGYILRCSLSHAITLEFFQDGSKPENVGVYNLSKGVNRFCLSKPGVYKVTPRSCHQFEQDYYTYDTSAPTILTLTAVRHHMTGLITTDKILDVTVTIKSSIESEPALVLGPLRSLEEQRQEQQLQEIELRRQERERRAQEAEDGGDSQPPIQERADELTSPFHYEFSYWARAGERITVTPSSKELLFYPPEIEATITGESCPGRVVDIAGRAGLFLEGQVTPELQGVEISITERGAKAPLITVATNENGAYSVGPLHSDRHYDVSASKEGFILSTVEGTQGDFKAFALAGVTFKIKSEDGHALSGVLLSLSGGSFRSNLLTQDTGVLTFNNLSPGQYYFKPMMKEFRFEPASQMITVEEGQNLSIDITGFKTAYSCYGAVQSLSGDAERDVSVEAVGQAECSIYSEDTVTDEEGRFRLRGLLPGCRYLIQLRAQGNDHIERALPQHRSIEVGSTDIVGVNIIAFRQINQFDLSGNIITSSEHLPTLSVKLYKSDNLDNPINSVSLGQSLFFHFPPLDRDGETYVLMLHSTLSRSQYDFSLPQVSFTSTGYHKHITLTFNPNRKVPDQDVAQGSYIALPLTLLLLLAAYNHEKVIPLLLQLVSRLQGVRSLSQAGGDNAALDEAKRQAKRQKTRRT</sequence>
<feature type="domain" description="NOMO seventh transthyretin-like" evidence="13">
    <location>
        <begin position="525"/>
        <end position="598"/>
    </location>
</feature>
<dbReference type="GO" id="GO:0030246">
    <property type="term" value="F:carbohydrate binding"/>
    <property type="evidence" value="ECO:0007669"/>
    <property type="project" value="InterPro"/>
</dbReference>
<dbReference type="GeneTree" id="ENSGT00390000000089"/>
<dbReference type="Pfam" id="PF23660">
    <property type="entry name" value="NOMO_8th"/>
    <property type="match status" value="1"/>
</dbReference>
<dbReference type="SUPFAM" id="SSF49478">
    <property type="entry name" value="Cna protein B-type domain"/>
    <property type="match status" value="1"/>
</dbReference>
<dbReference type="Proteomes" id="UP000472277">
    <property type="component" value="Chromosome 38"/>
</dbReference>
<keyword evidence="6" id="KW-0472">Membrane</keyword>
<dbReference type="InterPro" id="IPR051417">
    <property type="entry name" value="SDr/BOS_complex"/>
</dbReference>
<evidence type="ECO:0000256" key="4">
    <source>
        <dbReference type="ARBA" id="ARBA00022824"/>
    </source>
</evidence>
<evidence type="ECO:0000313" key="17">
    <source>
        <dbReference type="Ensembl" id="ENSSTUP00000108391.1"/>
    </source>
</evidence>
<evidence type="ECO:0000256" key="3">
    <source>
        <dbReference type="ARBA" id="ARBA00022729"/>
    </source>
</evidence>
<feature type="domain" description="NOMO C-terminal transthyretin-like" evidence="14">
    <location>
        <begin position="987"/>
        <end position="1080"/>
    </location>
</feature>
<dbReference type="InterPro" id="IPR056187">
    <property type="entry name" value="NOMO_8th"/>
</dbReference>
<dbReference type="PANTHER" id="PTHR23303">
    <property type="entry name" value="CARBOXYPEPTIDASE REGULATORY REGION-CONTAINING"/>
    <property type="match status" value="1"/>
</dbReference>
<feature type="domain" description="NOMO second beta-sandwich" evidence="12">
    <location>
        <begin position="107"/>
        <end position="193"/>
    </location>
</feature>
<evidence type="ECO:0000259" key="16">
    <source>
        <dbReference type="Pfam" id="PF23660"/>
    </source>
</evidence>
<feature type="chain" id="PRO_5025425728" evidence="8">
    <location>
        <begin position="21"/>
        <end position="1155"/>
    </location>
</feature>
<dbReference type="GO" id="GO:0005789">
    <property type="term" value="C:endoplasmic reticulum membrane"/>
    <property type="evidence" value="ECO:0007669"/>
    <property type="project" value="UniProtKB-SubCell"/>
</dbReference>
<evidence type="ECO:0000256" key="6">
    <source>
        <dbReference type="ARBA" id="ARBA00023136"/>
    </source>
</evidence>
<organism evidence="17 18">
    <name type="scientific">Salmo trutta</name>
    <name type="common">Brown trout</name>
    <dbReference type="NCBI Taxonomy" id="8032"/>
    <lineage>
        <taxon>Eukaryota</taxon>
        <taxon>Metazoa</taxon>
        <taxon>Chordata</taxon>
        <taxon>Craniata</taxon>
        <taxon>Vertebrata</taxon>
        <taxon>Euteleostomi</taxon>
        <taxon>Actinopterygii</taxon>
        <taxon>Neopterygii</taxon>
        <taxon>Teleostei</taxon>
        <taxon>Protacanthopterygii</taxon>
        <taxon>Salmoniformes</taxon>
        <taxon>Salmonidae</taxon>
        <taxon>Salmoninae</taxon>
        <taxon>Salmo</taxon>
    </lineage>
</organism>
<dbReference type="Gene3D" id="2.60.40.10">
    <property type="entry name" value="Immunoglobulins"/>
    <property type="match status" value="1"/>
</dbReference>